<accession>A0A2H4U8A8</accession>
<name>A0A2H4U8A8_METSM</name>
<evidence type="ECO:0000313" key="3">
    <source>
        <dbReference type="EMBL" id="ATZ60334.1"/>
    </source>
</evidence>
<dbReference type="InterPro" id="IPR054314">
    <property type="entry name" value="Gins51_C"/>
</dbReference>
<dbReference type="AlphaFoldDB" id="A0A2H4U8A8"/>
<reference evidence="3 4" key="1">
    <citation type="submission" date="2016-10" db="EMBL/GenBank/DDBJ databases">
        <authorList>
            <person name="Varghese N."/>
        </authorList>
    </citation>
    <scope>NUCLEOTIDE SEQUENCE [LARGE SCALE GENOMIC DNA]</scope>
    <source>
        <strain evidence="3 4">KB11</strain>
    </source>
</reference>
<gene>
    <name evidence="3" type="ORF">BK798_07845</name>
</gene>
<evidence type="ECO:0000256" key="1">
    <source>
        <dbReference type="SAM" id="MobiDB-lite"/>
    </source>
</evidence>
<organism evidence="3 4">
    <name type="scientific">Methanobrevibacter smithii</name>
    <dbReference type="NCBI Taxonomy" id="2173"/>
    <lineage>
        <taxon>Archaea</taxon>
        <taxon>Methanobacteriati</taxon>
        <taxon>Methanobacteriota</taxon>
        <taxon>Methanomada group</taxon>
        <taxon>Methanobacteria</taxon>
        <taxon>Methanobacteriales</taxon>
        <taxon>Methanobacteriaceae</taxon>
        <taxon>Methanobrevibacter</taxon>
    </lineage>
</organism>
<sequence length="281" mass="32316">MDQFFQQLRKIQKKERSNGTLARVEDSFYKDIHKYLDELRTHIGNDPFAAEQYLLKDTQRIATEICERREHKITDAAVVNIHRSYHLFAGKPQFDLIDTTPLNLTPEEEKFYFSLIDTLTNHRKSISLEKLSSEEDIPNETKAPIKETPKPQSTTLDNGVESSQDDAVLNRIDEISKAKVITDEKAEPIEKQIQKSNIKSAKVEDDISELARDNDEFVDLESIKIAKDSELVTMLVFDDVDSIVGVDERVYGPFRPQDLVVLPKINAKIFVKNHKARFVKI</sequence>
<feature type="compositionally biased region" description="Polar residues" evidence="1">
    <location>
        <begin position="150"/>
        <end position="162"/>
    </location>
</feature>
<dbReference type="CDD" id="cd11714">
    <property type="entry name" value="GINS_A_archaea"/>
    <property type="match status" value="1"/>
</dbReference>
<dbReference type="Pfam" id="PF22090">
    <property type="entry name" value="Gins51_C"/>
    <property type="match status" value="1"/>
</dbReference>
<dbReference type="Gene3D" id="1.20.58.1030">
    <property type="match status" value="1"/>
</dbReference>
<evidence type="ECO:0000259" key="2">
    <source>
        <dbReference type="Pfam" id="PF22090"/>
    </source>
</evidence>
<dbReference type="EMBL" id="CP017803">
    <property type="protein sequence ID" value="ATZ60334.1"/>
    <property type="molecule type" value="Genomic_DNA"/>
</dbReference>
<dbReference type="Gene3D" id="3.40.5.50">
    <property type="match status" value="1"/>
</dbReference>
<protein>
    <recommendedName>
        <fullName evidence="2">Gins51 C-terminal domain-containing protein</fullName>
    </recommendedName>
</protein>
<dbReference type="RefSeq" id="WP_100815737.1">
    <property type="nucleotide sequence ID" value="NZ_CAYAZA010000015.1"/>
</dbReference>
<feature type="domain" description="Gins51 C-terminal" evidence="2">
    <location>
        <begin position="235"/>
        <end position="277"/>
    </location>
</feature>
<dbReference type="Proteomes" id="UP000232133">
    <property type="component" value="Chromosome"/>
</dbReference>
<dbReference type="GeneID" id="35119282"/>
<proteinExistence type="predicted"/>
<feature type="region of interest" description="Disordered" evidence="1">
    <location>
        <begin position="130"/>
        <end position="162"/>
    </location>
</feature>
<evidence type="ECO:0000313" key="4">
    <source>
        <dbReference type="Proteomes" id="UP000232133"/>
    </source>
</evidence>